<gene>
    <name evidence="5" type="ORF">BN000_02790</name>
</gene>
<keyword evidence="2 5" id="KW-0808">Transferase</keyword>
<dbReference type="Pfam" id="PF02550">
    <property type="entry name" value="AcetylCoA_hydro"/>
    <property type="match status" value="1"/>
</dbReference>
<dbReference type="Gene3D" id="3.40.1080.10">
    <property type="entry name" value="Glutaconate Coenzyme A-transferase"/>
    <property type="match status" value="1"/>
</dbReference>
<feature type="domain" description="Acetyl-CoA hydrolase/transferase C-terminal" evidence="4">
    <location>
        <begin position="272"/>
        <end position="423"/>
    </location>
</feature>
<organism evidence="5 6">
    <name type="scientific">Neobacillus massiliamazoniensis</name>
    <dbReference type="NCBI Taxonomy" id="1499688"/>
    <lineage>
        <taxon>Bacteria</taxon>
        <taxon>Bacillati</taxon>
        <taxon>Bacillota</taxon>
        <taxon>Bacilli</taxon>
        <taxon>Bacillales</taxon>
        <taxon>Bacillaceae</taxon>
        <taxon>Neobacillus</taxon>
    </lineage>
</organism>
<evidence type="ECO:0000313" key="6">
    <source>
        <dbReference type="Proteomes" id="UP000199087"/>
    </source>
</evidence>
<evidence type="ECO:0000256" key="2">
    <source>
        <dbReference type="ARBA" id="ARBA00022679"/>
    </source>
</evidence>
<dbReference type="AlphaFoldDB" id="A0A0U1NY93"/>
<feature type="domain" description="Acetyl-CoA hydrolase/transferase N-terminal" evidence="3">
    <location>
        <begin position="77"/>
        <end position="175"/>
    </location>
</feature>
<reference evidence="6" key="1">
    <citation type="submission" date="2015-05" db="EMBL/GenBank/DDBJ databases">
        <authorList>
            <person name="Urmite Genomes"/>
        </authorList>
    </citation>
    <scope>NUCLEOTIDE SEQUENCE [LARGE SCALE GENOMIC DNA]</scope>
    <source>
        <strain evidence="6">LF1</strain>
    </source>
</reference>
<dbReference type="Gene3D" id="3.40.1080.20">
    <property type="entry name" value="Acetyl-CoA hydrolase/transferase C-terminal domain"/>
    <property type="match status" value="1"/>
</dbReference>
<dbReference type="Gene3D" id="3.30.750.70">
    <property type="entry name" value="4-hydroxybutyrate coenzyme like domains"/>
    <property type="match status" value="1"/>
</dbReference>
<dbReference type="PANTHER" id="PTHR21432:SF20">
    <property type="entry name" value="ACETYL-COA HYDROLASE"/>
    <property type="match status" value="1"/>
</dbReference>
<dbReference type="InterPro" id="IPR026888">
    <property type="entry name" value="AcetylCoA_hyd_C"/>
</dbReference>
<comment type="similarity">
    <text evidence="1">Belongs to the acetyl-CoA hydrolase/transferase family.</text>
</comment>
<dbReference type="EMBL" id="CVRB01000003">
    <property type="protein sequence ID" value="CRK82838.1"/>
    <property type="molecule type" value="Genomic_DNA"/>
</dbReference>
<dbReference type="SUPFAM" id="SSF100950">
    <property type="entry name" value="NagB/RpiA/CoA transferase-like"/>
    <property type="match status" value="2"/>
</dbReference>
<evidence type="ECO:0000259" key="3">
    <source>
        <dbReference type="Pfam" id="PF02550"/>
    </source>
</evidence>
<dbReference type="STRING" id="1499688.BN000_02790"/>
<dbReference type="RefSeq" id="WP_090635154.1">
    <property type="nucleotide sequence ID" value="NZ_CVRB01000003.1"/>
</dbReference>
<evidence type="ECO:0000256" key="1">
    <source>
        <dbReference type="ARBA" id="ARBA00009632"/>
    </source>
</evidence>
<sequence>MTLLLHDWVTKKEKRPEDVLDIIQDGDDIILPLANGEPNILLDVIEANASCIKGVRIHQMHALRPRPYIYGEMKGSLLHVAYFLSGATRKAYLQGKCELVPNHFHYVPRILAENTKTSLVLAVAAPMDEHGYFSLGTQADYVASFIGKAPFFLEVNPNMPRTFGENQIHISQIEGYCTATTPLFETKIPVIGEKDKKIASYIAESINNGDTIQAGIGSVPNAVMGLLKHHRHLGIHTELLSDGIVDLVEVGAVDGTCKNTYIGKIVTTFALGSQRLYDFIHENPSVEFLPVHIVNDPREIAKEDHMISINATTEVDFFGQCASETIGGKYYSSSGGQFDFVRGALFARQGKSFICMHSTTSDEGISRIKAQLTIGSVVTTSKNDVDRIVTEYGVAELRGKSISERAKALIRIAHPKFREQLTYDAKKNGNII</sequence>
<accession>A0A0U1NY93</accession>
<dbReference type="InterPro" id="IPR003702">
    <property type="entry name" value="ActCoA_hydro_N"/>
</dbReference>
<dbReference type="InterPro" id="IPR038460">
    <property type="entry name" value="AcetylCoA_hyd_C_sf"/>
</dbReference>
<keyword evidence="6" id="KW-1185">Reference proteome</keyword>
<evidence type="ECO:0000313" key="5">
    <source>
        <dbReference type="EMBL" id="CRK82838.1"/>
    </source>
</evidence>
<dbReference type="InterPro" id="IPR046433">
    <property type="entry name" value="ActCoA_hydro"/>
</dbReference>
<protein>
    <submittedName>
        <fullName evidence="5">4-hydroxybutyrate CoA-transferase</fullName>
    </submittedName>
</protein>
<evidence type="ECO:0000259" key="4">
    <source>
        <dbReference type="Pfam" id="PF13336"/>
    </source>
</evidence>
<dbReference type="InterPro" id="IPR037171">
    <property type="entry name" value="NagB/RpiA_transferase-like"/>
</dbReference>
<dbReference type="GO" id="GO:0008775">
    <property type="term" value="F:acetate CoA-transferase activity"/>
    <property type="evidence" value="ECO:0007669"/>
    <property type="project" value="InterPro"/>
</dbReference>
<dbReference type="GO" id="GO:0006083">
    <property type="term" value="P:acetate metabolic process"/>
    <property type="evidence" value="ECO:0007669"/>
    <property type="project" value="InterPro"/>
</dbReference>
<name>A0A0U1NY93_9BACI</name>
<dbReference type="OrthoDB" id="9801795at2"/>
<proteinExistence type="inferred from homology"/>
<dbReference type="Pfam" id="PF13336">
    <property type="entry name" value="AcetylCoA_hyd_C"/>
    <property type="match status" value="1"/>
</dbReference>
<dbReference type="PANTHER" id="PTHR21432">
    <property type="entry name" value="ACETYL-COA HYDROLASE-RELATED"/>
    <property type="match status" value="1"/>
</dbReference>
<dbReference type="Proteomes" id="UP000199087">
    <property type="component" value="Unassembled WGS sequence"/>
</dbReference>